<name>F0QQA5_MYCSL</name>
<evidence type="ECO:0000313" key="1">
    <source>
        <dbReference type="EMBL" id="ADX97675.1"/>
    </source>
</evidence>
<organism evidence="1 2">
    <name type="scientific">Mycoplasma suis (strain Illinois)</name>
    <dbReference type="NCBI Taxonomy" id="768700"/>
    <lineage>
        <taxon>Bacteria</taxon>
        <taxon>Bacillati</taxon>
        <taxon>Mycoplasmatota</taxon>
        <taxon>Mollicutes</taxon>
        <taxon>Mycoplasmataceae</taxon>
        <taxon>Mycoplasma</taxon>
    </lineage>
</organism>
<dbReference type="RefSeq" id="WP_013609634.1">
    <property type="nucleotide sequence ID" value="NC_015155.1"/>
</dbReference>
<dbReference type="STRING" id="768700.MSU_0131"/>
<dbReference type="HOGENOM" id="CLU_1545955_0_0_14"/>
<gene>
    <name evidence="1" type="ordered locus">MSU_0131</name>
</gene>
<protein>
    <submittedName>
        <fullName evidence="1">Uncharacterized protein</fullName>
    </submittedName>
</protein>
<keyword evidence="2" id="KW-1185">Reference proteome</keyword>
<dbReference type="AlphaFoldDB" id="F0QQA5"/>
<proteinExistence type="predicted"/>
<reference evidence="1 2" key="1">
    <citation type="journal article" date="2011" name="J. Bacteriol.">
        <title>Complete genome sequences of two hemotropic Mycoplasmas, Mycoplasma haemofelis strain Ohio2 and Mycoplasma suis strain Illinois.</title>
        <authorList>
            <person name="Messick J.B."/>
            <person name="Santos A.P."/>
            <person name="Guimaraes A.M."/>
        </authorList>
    </citation>
    <scope>NUCLEOTIDE SEQUENCE [LARGE SCALE GENOMIC DNA]</scope>
    <source>
        <strain evidence="1 2">Illinois</strain>
    </source>
</reference>
<dbReference type="Proteomes" id="UP000007484">
    <property type="component" value="Chromosome"/>
</dbReference>
<dbReference type="KEGG" id="mss:MSU_0131"/>
<sequence length="173" mass="19597">MIGLSTLSKVAIPIISICGLATGGYMANKYSLIPFGSTSLEKPQDSRNSEITNNGEELVALYIQQRVTEGQKEVIPDKWVCEKWIKNQENLTQVTEEDCKSLVTSKLGSEKTKQPFIWLEVDKNKENEIPQKYHLKSDSVFSRGSTEWSESFLNCKKEEKSDNKVLITCERNS</sequence>
<dbReference type="EMBL" id="CP002525">
    <property type="protein sequence ID" value="ADX97675.1"/>
    <property type="molecule type" value="Genomic_DNA"/>
</dbReference>
<accession>F0QQA5</accession>
<evidence type="ECO:0000313" key="2">
    <source>
        <dbReference type="Proteomes" id="UP000007484"/>
    </source>
</evidence>